<comment type="subcellular location">
    <subcellularLocation>
        <location evidence="2">Secreted</location>
    </subcellularLocation>
</comment>
<comment type="function">
    <text evidence="7">Catalyzes the single-oxidation or sequential double oxidation reaction of carbohydrates primarily at carbon-2 and/or carbon-3 with the concomitant reduction of the flavin. The enzyme exhibits a broad sugar substrate specificity, oxidizing different aldopyranoses to the corresponding C-1, C-2, C-3 or C-1,2, C-2,3 and C-3,4 (di)dehydro sugars with substrate-specific regioselectivity. Accepts only a narrow range of electron acceptors such as substituted benzoquinones and complexed metal ions and reacts extremely slowly with O(2) as acceptor. May play a role in the natural recycling of plant matter by oxidizing all major monosaccharides in lignocellulose and by reducing quinone compounds or reactive radical species generated during lignin depolymerization.</text>
</comment>
<dbReference type="InterPro" id="IPR012132">
    <property type="entry name" value="GMC_OxRdtase"/>
</dbReference>
<dbReference type="InterPro" id="IPR036188">
    <property type="entry name" value="FAD/NAD-bd_sf"/>
</dbReference>
<gene>
    <name evidence="17" type="ORF">D9619_004114</name>
</gene>
<feature type="domain" description="Glucose-methanol-choline oxidoreductase N-terminal" evidence="16">
    <location>
        <begin position="278"/>
        <end position="292"/>
    </location>
</feature>
<feature type="domain" description="Glucose-methanol-choline oxidoreductase N-terminal" evidence="15">
    <location>
        <begin position="89"/>
        <end position="112"/>
    </location>
</feature>
<feature type="binding site" evidence="13">
    <location>
        <begin position="538"/>
        <end position="539"/>
    </location>
    <ligand>
        <name>FAD</name>
        <dbReference type="ChEBI" id="CHEBI:57692"/>
    </ligand>
</feature>
<dbReference type="SUPFAM" id="SSF54373">
    <property type="entry name" value="FAD-linked reductases, C-terminal domain"/>
    <property type="match status" value="1"/>
</dbReference>
<comment type="similarity">
    <text evidence="3 14">Belongs to the GMC oxidoreductase family.</text>
</comment>
<evidence type="ECO:0000256" key="12">
    <source>
        <dbReference type="ARBA" id="ARBA00034059"/>
    </source>
</evidence>
<dbReference type="Gene3D" id="3.50.50.60">
    <property type="entry name" value="FAD/NAD(P)-binding domain"/>
    <property type="match status" value="1"/>
</dbReference>
<evidence type="ECO:0000256" key="11">
    <source>
        <dbReference type="ARBA" id="ARBA00034050"/>
    </source>
</evidence>
<reference evidence="17 18" key="1">
    <citation type="journal article" date="2020" name="ISME J.">
        <title>Uncovering the hidden diversity of litter-decomposition mechanisms in mushroom-forming fungi.</title>
        <authorList>
            <person name="Floudas D."/>
            <person name="Bentzer J."/>
            <person name="Ahren D."/>
            <person name="Johansson T."/>
            <person name="Persson P."/>
            <person name="Tunlid A."/>
        </authorList>
    </citation>
    <scope>NUCLEOTIDE SEQUENCE [LARGE SCALE GENOMIC DNA]</scope>
    <source>
        <strain evidence="17 18">CBS 101986</strain>
    </source>
</reference>
<dbReference type="InterPro" id="IPR000172">
    <property type="entry name" value="GMC_OxRdtase_N"/>
</dbReference>
<keyword evidence="14" id="KW-0285">Flavoprotein</keyword>
<dbReference type="EC" id="1.1.99.29" evidence="5"/>
<evidence type="ECO:0000256" key="10">
    <source>
        <dbReference type="ARBA" id="ARBA00034029"/>
    </source>
</evidence>
<evidence type="ECO:0000256" key="2">
    <source>
        <dbReference type="ARBA" id="ARBA00004613"/>
    </source>
</evidence>
<dbReference type="PANTHER" id="PTHR11552">
    <property type="entry name" value="GLUCOSE-METHANOL-CHOLINE GMC OXIDOREDUCTASE"/>
    <property type="match status" value="1"/>
</dbReference>
<evidence type="ECO:0000256" key="14">
    <source>
        <dbReference type="RuleBase" id="RU003968"/>
    </source>
</evidence>
<dbReference type="GO" id="GO:0050660">
    <property type="term" value="F:flavin adenine dinucleotide binding"/>
    <property type="evidence" value="ECO:0007669"/>
    <property type="project" value="InterPro"/>
</dbReference>
<comment type="catalytic activity">
    <reaction evidence="8">
        <text>pyranose + acceptor = pyranos-2-ulose + reduced acceptor.</text>
        <dbReference type="EC" id="1.1.99.29"/>
    </reaction>
</comment>
<protein>
    <recommendedName>
        <fullName evidence="5">pyranose dehydrogenase (acceptor)</fullName>
        <ecNumber evidence="5">1.1.99.29</ecNumber>
    </recommendedName>
</protein>
<comment type="catalytic activity">
    <reaction evidence="10">
        <text>pyranose + acceptor = pyranos-3-ulose + reduced acceptor.</text>
        <dbReference type="EC" id="1.1.99.29"/>
    </reaction>
</comment>
<evidence type="ECO:0000256" key="3">
    <source>
        <dbReference type="ARBA" id="ARBA00010790"/>
    </source>
</evidence>
<dbReference type="GO" id="GO:0033718">
    <property type="term" value="F:pyranose dehydrogenase (acceptor) activity"/>
    <property type="evidence" value="ECO:0007669"/>
    <property type="project" value="UniProtKB-EC"/>
</dbReference>
<evidence type="ECO:0000256" key="6">
    <source>
        <dbReference type="ARBA" id="ARBA00022525"/>
    </source>
</evidence>
<evidence type="ECO:0000256" key="4">
    <source>
        <dbReference type="ARBA" id="ARBA00011245"/>
    </source>
</evidence>
<dbReference type="Pfam" id="PF05199">
    <property type="entry name" value="GMC_oxred_C"/>
    <property type="match status" value="1"/>
</dbReference>
<comment type="catalytic activity">
    <reaction evidence="12">
        <text>a pyranoside + acceptor = a pyranosid-3,4-diulose + reduced acceptor.</text>
        <dbReference type="EC" id="1.1.99.29"/>
    </reaction>
</comment>
<evidence type="ECO:0000256" key="5">
    <source>
        <dbReference type="ARBA" id="ARBA00013177"/>
    </source>
</evidence>
<evidence type="ECO:0000259" key="15">
    <source>
        <dbReference type="PROSITE" id="PS00623"/>
    </source>
</evidence>
<evidence type="ECO:0000313" key="17">
    <source>
        <dbReference type="EMBL" id="KAF5327596.1"/>
    </source>
</evidence>
<dbReference type="Gene3D" id="3.30.560.10">
    <property type="entry name" value="Glucose Oxidase, domain 3"/>
    <property type="match status" value="1"/>
</dbReference>
<evidence type="ECO:0000256" key="8">
    <source>
        <dbReference type="ARBA" id="ARBA00033986"/>
    </source>
</evidence>
<keyword evidence="18" id="KW-1185">Reference proteome</keyword>
<evidence type="ECO:0000313" key="18">
    <source>
        <dbReference type="Proteomes" id="UP000567179"/>
    </source>
</evidence>
<dbReference type="PIRSF" id="PIRSF000137">
    <property type="entry name" value="Alcohol_oxidase"/>
    <property type="match status" value="1"/>
</dbReference>
<accession>A0A8H5F8G7</accession>
<evidence type="ECO:0000259" key="16">
    <source>
        <dbReference type="PROSITE" id="PS00624"/>
    </source>
</evidence>
<feature type="binding site" evidence="13">
    <location>
        <position position="233"/>
    </location>
    <ligand>
        <name>FAD</name>
        <dbReference type="ChEBI" id="CHEBI:57692"/>
    </ligand>
</feature>
<comment type="catalytic activity">
    <reaction evidence="9">
        <text>pyranose + acceptor = pyranos-2,3-diulose + reduced acceptor.</text>
        <dbReference type="EC" id="1.1.99.29"/>
    </reaction>
</comment>
<organism evidence="17 18">
    <name type="scientific">Psilocybe cf. subviscida</name>
    <dbReference type="NCBI Taxonomy" id="2480587"/>
    <lineage>
        <taxon>Eukaryota</taxon>
        <taxon>Fungi</taxon>
        <taxon>Dikarya</taxon>
        <taxon>Basidiomycota</taxon>
        <taxon>Agaricomycotina</taxon>
        <taxon>Agaricomycetes</taxon>
        <taxon>Agaricomycetidae</taxon>
        <taxon>Agaricales</taxon>
        <taxon>Agaricineae</taxon>
        <taxon>Strophariaceae</taxon>
        <taxon>Psilocybe</taxon>
    </lineage>
</organism>
<evidence type="ECO:0000256" key="7">
    <source>
        <dbReference type="ARBA" id="ARBA00024699"/>
    </source>
</evidence>
<dbReference type="Proteomes" id="UP000567179">
    <property type="component" value="Unassembled WGS sequence"/>
</dbReference>
<dbReference type="AlphaFoldDB" id="A0A8H5F8G7"/>
<dbReference type="OrthoDB" id="269227at2759"/>
<dbReference type="Pfam" id="PF00732">
    <property type="entry name" value="GMC_oxred_N"/>
    <property type="match status" value="1"/>
</dbReference>
<dbReference type="PROSITE" id="PS00623">
    <property type="entry name" value="GMC_OXRED_1"/>
    <property type="match status" value="1"/>
</dbReference>
<dbReference type="GO" id="GO:0005576">
    <property type="term" value="C:extracellular region"/>
    <property type="evidence" value="ECO:0007669"/>
    <property type="project" value="UniProtKB-SubCell"/>
</dbReference>
<proteinExistence type="inferred from homology"/>
<keyword evidence="13 14" id="KW-0274">FAD</keyword>
<keyword evidence="6" id="KW-0964">Secreted</keyword>
<comment type="cofactor">
    <cofactor evidence="1 13">
        <name>FAD</name>
        <dbReference type="ChEBI" id="CHEBI:57692"/>
    </cofactor>
</comment>
<dbReference type="EMBL" id="JAACJJ010000014">
    <property type="protein sequence ID" value="KAF5327596.1"/>
    <property type="molecule type" value="Genomic_DNA"/>
</dbReference>
<comment type="subunit">
    <text evidence="4">Monomer.</text>
</comment>
<sequence>MSSQETEVYDIIFAGGGATACITAGRLAAADPSLKILIVEAGPHTREIVEHIQPARYFRSLALPSEAFTFHKSKPVKGLDNREPIVPSGRALGGGSSVNFTMYTRAAASDYDDWETVHGNQGWHSKYIIPLLKKAETYQPGSSNDTHGTSGPIKVSFAKDHCNIGTNFLEVAAAYDKDHAHTDDINTMHEIGKYGRWARYIDERTGRRSDTPHHYIYNQEGKSGLKVIDRHRVVRVLFEGTKAVGIEFVDDSVGRRGGGADAPVKTARASRLVVVSAGAFGSPSILERSGIGAKSVLEKNGINQIVDLPGVGENYMDHNVIFLPFIGSEDSETVDLMFRGTEDELTSHAQQWVSSGSGQMAQNGLNAGIKLQPNAKELAAMSPEFDNRWETYFKNAPDKPVILSVCFAAYTGASPDVPRGKYYSMAYFSGYPISLGSVHIAGGLNPYTPLDFYAGFLDDPADVVILRWAYKKFREIARRMKFFRGEVIPGHPTFPSGSAATTAVASGPIDINAPDIVYTKEDDAAIDDYHRKYTETTWHSVGTCAMKPREKGGVLDERLNVYGVQGLKVADCSITPGNVGANTYNTAIAIGEKAAVIIAEDLGIKGVTPA</sequence>
<dbReference type="PANTHER" id="PTHR11552:SF78">
    <property type="entry name" value="GLUCOSE-METHANOL-CHOLINE OXIDOREDUCTASE N-TERMINAL DOMAIN-CONTAINING PROTEIN"/>
    <property type="match status" value="1"/>
</dbReference>
<evidence type="ECO:0000256" key="9">
    <source>
        <dbReference type="ARBA" id="ARBA00034010"/>
    </source>
</evidence>
<evidence type="ECO:0000256" key="1">
    <source>
        <dbReference type="ARBA" id="ARBA00001974"/>
    </source>
</evidence>
<name>A0A8H5F8G7_9AGAR</name>
<evidence type="ECO:0000256" key="13">
    <source>
        <dbReference type="PIRSR" id="PIRSR000137-2"/>
    </source>
</evidence>
<dbReference type="SUPFAM" id="SSF51905">
    <property type="entry name" value="FAD/NAD(P)-binding domain"/>
    <property type="match status" value="1"/>
</dbReference>
<dbReference type="PROSITE" id="PS00624">
    <property type="entry name" value="GMC_OXRED_2"/>
    <property type="match status" value="1"/>
</dbReference>
<dbReference type="InterPro" id="IPR007867">
    <property type="entry name" value="GMC_OxRtase_C"/>
</dbReference>
<comment type="caution">
    <text evidence="17">The sequence shown here is derived from an EMBL/GenBank/DDBJ whole genome shotgun (WGS) entry which is preliminary data.</text>
</comment>
<comment type="catalytic activity">
    <reaction evidence="11">
        <text>a pyranoside + acceptor = a pyranosid-3-ulose + reduced acceptor.</text>
        <dbReference type="EC" id="1.1.99.29"/>
    </reaction>
</comment>